<accession>A0A813JDQ1</accession>
<dbReference type="AlphaFoldDB" id="A0A813JDQ1"/>
<dbReference type="Proteomes" id="UP000626109">
    <property type="component" value="Unassembled WGS sequence"/>
</dbReference>
<dbReference type="EMBL" id="CAJNNW010025221">
    <property type="protein sequence ID" value="CAE8676284.1"/>
    <property type="molecule type" value="Genomic_DNA"/>
</dbReference>
<proteinExistence type="predicted"/>
<protein>
    <submittedName>
        <fullName evidence="2">Uncharacterized protein</fullName>
    </submittedName>
</protein>
<sequence length="135" mass="15026">MTLKKYKKKIKKKLQEAPIDSDCKLMQATIKSEHLGINTHTWHSNTTRPARQCGPADWRQAHTSGFVVVVGVVVLLLLLLFCCYFVAVIVVVFVVVVAVVAHRHDSTLSLGDAVCRGFLHGTLRLELILSGRIHI</sequence>
<name>A0A813JDQ1_POLGL</name>
<keyword evidence="1" id="KW-0812">Transmembrane</keyword>
<comment type="caution">
    <text evidence="2">The sequence shown here is derived from an EMBL/GenBank/DDBJ whole genome shotgun (WGS) entry which is preliminary data.</text>
</comment>
<evidence type="ECO:0000256" key="1">
    <source>
        <dbReference type="SAM" id="Phobius"/>
    </source>
</evidence>
<feature type="transmembrane region" description="Helical" evidence="1">
    <location>
        <begin position="67"/>
        <end position="100"/>
    </location>
</feature>
<organism evidence="2 3">
    <name type="scientific">Polarella glacialis</name>
    <name type="common">Dinoflagellate</name>
    <dbReference type="NCBI Taxonomy" id="89957"/>
    <lineage>
        <taxon>Eukaryota</taxon>
        <taxon>Sar</taxon>
        <taxon>Alveolata</taxon>
        <taxon>Dinophyceae</taxon>
        <taxon>Suessiales</taxon>
        <taxon>Suessiaceae</taxon>
        <taxon>Polarella</taxon>
    </lineage>
</organism>
<evidence type="ECO:0000313" key="2">
    <source>
        <dbReference type="EMBL" id="CAE8676284.1"/>
    </source>
</evidence>
<keyword evidence="1" id="KW-1133">Transmembrane helix</keyword>
<evidence type="ECO:0000313" key="3">
    <source>
        <dbReference type="Proteomes" id="UP000626109"/>
    </source>
</evidence>
<gene>
    <name evidence="2" type="ORF">PGLA2088_LOCUS19797</name>
</gene>
<reference evidence="2" key="1">
    <citation type="submission" date="2021-02" db="EMBL/GenBank/DDBJ databases">
        <authorList>
            <person name="Dougan E. K."/>
            <person name="Rhodes N."/>
            <person name="Thang M."/>
            <person name="Chan C."/>
        </authorList>
    </citation>
    <scope>NUCLEOTIDE SEQUENCE</scope>
</reference>
<keyword evidence="1" id="KW-0472">Membrane</keyword>